<feature type="transmembrane region" description="Helical" evidence="1">
    <location>
        <begin position="280"/>
        <end position="300"/>
    </location>
</feature>
<feature type="transmembrane region" description="Helical" evidence="1">
    <location>
        <begin position="244"/>
        <end position="265"/>
    </location>
</feature>
<evidence type="ECO:0000313" key="7">
    <source>
        <dbReference type="Proteomes" id="UP000663889"/>
    </source>
</evidence>
<dbReference type="Proteomes" id="UP000663889">
    <property type="component" value="Unassembled WGS sequence"/>
</dbReference>
<dbReference type="OrthoDB" id="306876at2759"/>
<evidence type="ECO:0000256" key="1">
    <source>
        <dbReference type="SAM" id="Phobius"/>
    </source>
</evidence>
<evidence type="ECO:0000313" key="6">
    <source>
        <dbReference type="EMBL" id="CAF3657393.1"/>
    </source>
</evidence>
<dbReference type="EMBL" id="CAJOBE010000547">
    <property type="protein sequence ID" value="CAF3657393.1"/>
    <property type="molecule type" value="Genomic_DNA"/>
</dbReference>
<comment type="caution">
    <text evidence="3">The sequence shown here is derived from an EMBL/GenBank/DDBJ whole genome shotgun (WGS) entry which is preliminary data.</text>
</comment>
<name>A0A814LHI6_9BILA</name>
<keyword evidence="1" id="KW-0472">Membrane</keyword>
<evidence type="ECO:0000313" key="3">
    <source>
        <dbReference type="EMBL" id="CAF1065105.1"/>
    </source>
</evidence>
<feature type="transmembrane region" description="Helical" evidence="1">
    <location>
        <begin position="119"/>
        <end position="138"/>
    </location>
</feature>
<dbReference type="GO" id="GO:0016020">
    <property type="term" value="C:membrane"/>
    <property type="evidence" value="ECO:0007669"/>
    <property type="project" value="InterPro"/>
</dbReference>
<dbReference type="Gene3D" id="1.10.3730.20">
    <property type="match status" value="1"/>
</dbReference>
<dbReference type="Proteomes" id="UP000663823">
    <property type="component" value="Unassembled WGS sequence"/>
</dbReference>
<evidence type="ECO:0000259" key="2">
    <source>
        <dbReference type="Pfam" id="PF00892"/>
    </source>
</evidence>
<proteinExistence type="predicted"/>
<dbReference type="SUPFAM" id="SSF103481">
    <property type="entry name" value="Multidrug resistance efflux transporter EmrE"/>
    <property type="match status" value="1"/>
</dbReference>
<dbReference type="PANTHER" id="PTHR22911:SF137">
    <property type="entry name" value="SOLUTE CARRIER FAMILY 35 MEMBER G2-RELATED"/>
    <property type="match status" value="1"/>
</dbReference>
<dbReference type="PANTHER" id="PTHR22911">
    <property type="entry name" value="ACYL-MALONYL CONDENSING ENZYME-RELATED"/>
    <property type="match status" value="1"/>
</dbReference>
<keyword evidence="1" id="KW-0812">Transmembrane</keyword>
<dbReference type="AlphaFoldDB" id="A0A814LHI6"/>
<gene>
    <name evidence="6" type="ORF">FNK824_LOCUS6343</name>
    <name evidence="5" type="ORF">OTI717_LOCUS9050</name>
    <name evidence="4" type="ORF">RFH988_LOCUS22918</name>
    <name evidence="3" type="ORF">SEV965_LOCUS14053</name>
</gene>
<feature type="transmembrane region" description="Helical" evidence="1">
    <location>
        <begin position="212"/>
        <end position="232"/>
    </location>
</feature>
<dbReference type="InterPro" id="IPR000620">
    <property type="entry name" value="EamA_dom"/>
</dbReference>
<reference evidence="3" key="1">
    <citation type="submission" date="2021-02" db="EMBL/GenBank/DDBJ databases">
        <authorList>
            <person name="Nowell W R."/>
        </authorList>
    </citation>
    <scope>NUCLEOTIDE SEQUENCE</scope>
</reference>
<feature type="transmembrane region" description="Helical" evidence="1">
    <location>
        <begin position="150"/>
        <end position="167"/>
    </location>
</feature>
<feature type="transmembrane region" description="Helical" evidence="1">
    <location>
        <begin position="337"/>
        <end position="357"/>
    </location>
</feature>
<dbReference type="EMBL" id="CAJNOO010001557">
    <property type="protein sequence ID" value="CAF1169988.1"/>
    <property type="molecule type" value="Genomic_DNA"/>
</dbReference>
<feature type="transmembrane region" description="Helical" evidence="1">
    <location>
        <begin position="89"/>
        <end position="107"/>
    </location>
</feature>
<dbReference type="EMBL" id="CAJOAX010000751">
    <property type="protein sequence ID" value="CAF3645071.1"/>
    <property type="molecule type" value="Genomic_DNA"/>
</dbReference>
<dbReference type="Proteomes" id="UP000663874">
    <property type="component" value="Unassembled WGS sequence"/>
</dbReference>
<protein>
    <recommendedName>
        <fullName evidence="2">EamA domain-containing protein</fullName>
    </recommendedName>
</protein>
<dbReference type="Proteomes" id="UP000663882">
    <property type="component" value="Unassembled WGS sequence"/>
</dbReference>
<keyword evidence="1" id="KW-1133">Transmembrane helix</keyword>
<accession>A0A814LHI6</accession>
<sequence length="385" mass="43362">MVPHDKGVYEENEDESVYDDALNEPYVFMQPAVSTLSINDFISFKEGSLKKISWFTQFSGIIYTLAASSISVGTTFSIKQLGVDLVDAFFLRFTVHITSILVFALYKRYPLISGTSTQRFLQILCSTTGAGCFFSYYIAVRYVELSDVTTLFYTRVVWTVVFSIIIYRERPSIGSLLALPLTILGVIFVSQPSFLFSSKISSIVIVDNKLRLLGLSLSIISALLSAANVLLFKQLISASKPIKPSILTLQYCIAVFIFLIIYQLYKKIFLHSGFTFDYVISWRFLLASILCVILIIGSILTQKAIKREYPAIYTLLTSADIIFSLILQNVFTVKRSNLFALFGSALVIFSVVFLGLSKMITERRALKKLEIIDVESLMNDIEEKK</sequence>
<evidence type="ECO:0000313" key="5">
    <source>
        <dbReference type="EMBL" id="CAF3645071.1"/>
    </source>
</evidence>
<feature type="transmembrane region" description="Helical" evidence="1">
    <location>
        <begin position="174"/>
        <end position="192"/>
    </location>
</feature>
<dbReference type="InterPro" id="IPR037185">
    <property type="entry name" value="EmrE-like"/>
</dbReference>
<feature type="domain" description="EamA" evidence="2">
    <location>
        <begin position="59"/>
        <end position="190"/>
    </location>
</feature>
<evidence type="ECO:0000313" key="4">
    <source>
        <dbReference type="EMBL" id="CAF1169988.1"/>
    </source>
</evidence>
<dbReference type="EMBL" id="CAJNOU010000685">
    <property type="protein sequence ID" value="CAF1065105.1"/>
    <property type="molecule type" value="Genomic_DNA"/>
</dbReference>
<feature type="transmembrane region" description="Helical" evidence="1">
    <location>
        <begin position="312"/>
        <end position="331"/>
    </location>
</feature>
<organism evidence="3 7">
    <name type="scientific">Rotaria sordida</name>
    <dbReference type="NCBI Taxonomy" id="392033"/>
    <lineage>
        <taxon>Eukaryota</taxon>
        <taxon>Metazoa</taxon>
        <taxon>Spiralia</taxon>
        <taxon>Gnathifera</taxon>
        <taxon>Rotifera</taxon>
        <taxon>Eurotatoria</taxon>
        <taxon>Bdelloidea</taxon>
        <taxon>Philodinida</taxon>
        <taxon>Philodinidae</taxon>
        <taxon>Rotaria</taxon>
    </lineage>
</organism>
<feature type="transmembrane region" description="Helical" evidence="1">
    <location>
        <begin position="54"/>
        <end position="77"/>
    </location>
</feature>
<dbReference type="Pfam" id="PF00892">
    <property type="entry name" value="EamA"/>
    <property type="match status" value="1"/>
</dbReference>